<name>A0A5N8WP41_9ACTN</name>
<gene>
    <name evidence="1" type="ORF">FPZ41_06910</name>
</gene>
<accession>A0A5N8WP41</accession>
<dbReference type="EMBL" id="VMNX01000013">
    <property type="protein sequence ID" value="MPY48324.1"/>
    <property type="molecule type" value="Genomic_DNA"/>
</dbReference>
<organism evidence="1 2">
    <name type="scientific">Streptomyces acidicola</name>
    <dbReference type="NCBI Taxonomy" id="2596892"/>
    <lineage>
        <taxon>Bacteria</taxon>
        <taxon>Bacillati</taxon>
        <taxon>Actinomycetota</taxon>
        <taxon>Actinomycetes</taxon>
        <taxon>Kitasatosporales</taxon>
        <taxon>Streptomycetaceae</taxon>
        <taxon>Streptomyces</taxon>
    </lineage>
</organism>
<proteinExistence type="predicted"/>
<evidence type="ECO:0000313" key="2">
    <source>
        <dbReference type="Proteomes" id="UP000373149"/>
    </source>
</evidence>
<reference evidence="1 2" key="1">
    <citation type="submission" date="2019-09" db="EMBL/GenBank/DDBJ databases">
        <authorList>
            <person name="Duangmal K."/>
            <person name="Teo W.F.A."/>
            <person name="Lipun K."/>
        </authorList>
    </citation>
    <scope>NUCLEOTIDE SEQUENCE [LARGE SCALE GENOMIC DNA]</scope>
    <source>
        <strain evidence="1 2">K1PN6</strain>
    </source>
</reference>
<keyword evidence="2" id="KW-1185">Reference proteome</keyword>
<dbReference type="AlphaFoldDB" id="A0A5N8WP41"/>
<dbReference type="Proteomes" id="UP000373149">
    <property type="component" value="Unassembled WGS sequence"/>
</dbReference>
<protein>
    <submittedName>
        <fullName evidence="1">Uncharacterized protein</fullName>
    </submittedName>
</protein>
<sequence>MHEPLLLAALLKIASRIVFAEDPMEAVNRVEPLQRLQRSPRWVGLQDGFHYLPLRKARKAASTRLAPVMRALVTDPFYTADQNERRAVGLSHVTRWLRDPDT</sequence>
<evidence type="ECO:0000313" key="1">
    <source>
        <dbReference type="EMBL" id="MPY48324.1"/>
    </source>
</evidence>
<dbReference type="RefSeq" id="WP_152860153.1">
    <property type="nucleotide sequence ID" value="NZ_VMNX01000013.1"/>
</dbReference>
<comment type="caution">
    <text evidence="1">The sequence shown here is derived from an EMBL/GenBank/DDBJ whole genome shotgun (WGS) entry which is preliminary data.</text>
</comment>